<accession>A0A559K0Q2</accession>
<organism evidence="1 2">
    <name type="scientific">Paenibacillus cremeus</name>
    <dbReference type="NCBI Taxonomy" id="2163881"/>
    <lineage>
        <taxon>Bacteria</taxon>
        <taxon>Bacillati</taxon>
        <taxon>Bacillota</taxon>
        <taxon>Bacilli</taxon>
        <taxon>Bacillales</taxon>
        <taxon>Paenibacillaceae</taxon>
        <taxon>Paenibacillus</taxon>
    </lineage>
</organism>
<sequence length="69" mass="7738">MKVLTHDCEFSNAVLFGEYVMVLDAEQKTYLHGGLIRICNEEGVIVGDRYFERSRATFVVMPPPQVCGG</sequence>
<protein>
    <submittedName>
        <fullName evidence="1">Uncharacterized protein</fullName>
    </submittedName>
</protein>
<dbReference type="EMBL" id="VNJI01000053">
    <property type="protein sequence ID" value="TVY05676.1"/>
    <property type="molecule type" value="Genomic_DNA"/>
</dbReference>
<reference evidence="1 2" key="1">
    <citation type="submission" date="2019-07" db="EMBL/GenBank/DDBJ databases">
        <authorList>
            <person name="Kim J."/>
        </authorList>
    </citation>
    <scope>NUCLEOTIDE SEQUENCE [LARGE SCALE GENOMIC DNA]</scope>
    <source>
        <strain evidence="1 2">JC52</strain>
    </source>
</reference>
<dbReference type="AlphaFoldDB" id="A0A559K0Q2"/>
<dbReference type="OrthoDB" id="2627117at2"/>
<proteinExistence type="predicted"/>
<comment type="caution">
    <text evidence="1">The sequence shown here is derived from an EMBL/GenBank/DDBJ whole genome shotgun (WGS) entry which is preliminary data.</text>
</comment>
<gene>
    <name evidence="1" type="ORF">FPZ49_28805</name>
</gene>
<keyword evidence="2" id="KW-1185">Reference proteome</keyword>
<name>A0A559K0Q2_9BACL</name>
<dbReference type="RefSeq" id="WP_144853718.1">
    <property type="nucleotide sequence ID" value="NZ_VNJI01000053.1"/>
</dbReference>
<evidence type="ECO:0000313" key="2">
    <source>
        <dbReference type="Proteomes" id="UP000317036"/>
    </source>
</evidence>
<evidence type="ECO:0000313" key="1">
    <source>
        <dbReference type="EMBL" id="TVY05676.1"/>
    </source>
</evidence>
<dbReference type="Proteomes" id="UP000317036">
    <property type="component" value="Unassembled WGS sequence"/>
</dbReference>